<dbReference type="Proteomes" id="UP000063789">
    <property type="component" value="Chromosome"/>
</dbReference>
<feature type="transmembrane region" description="Helical" evidence="5">
    <location>
        <begin position="89"/>
        <end position="108"/>
    </location>
</feature>
<dbReference type="Pfam" id="PF02361">
    <property type="entry name" value="CbiQ"/>
    <property type="match status" value="1"/>
</dbReference>
<feature type="transmembrane region" description="Helical" evidence="5">
    <location>
        <begin position="41"/>
        <end position="59"/>
    </location>
</feature>
<keyword evidence="4 5" id="KW-0472">Membrane</keyword>
<dbReference type="InterPro" id="IPR003339">
    <property type="entry name" value="ABC/ECF_trnsptr_transmembrane"/>
</dbReference>
<comment type="subcellular location">
    <subcellularLocation>
        <location evidence="1">Membrane</location>
        <topology evidence="1">Multi-pass membrane protein</topology>
    </subcellularLocation>
</comment>
<evidence type="ECO:0000256" key="3">
    <source>
        <dbReference type="ARBA" id="ARBA00022989"/>
    </source>
</evidence>
<protein>
    <submittedName>
        <fullName evidence="6">Cobalt ABC transporter</fullName>
    </submittedName>
</protein>
<dbReference type="RefSeq" id="WP_062392158.1">
    <property type="nucleotide sequence ID" value="NZ_CP011853.1"/>
</dbReference>
<accession>A0A0N7FUF1</accession>
<dbReference type="EMBL" id="CP011853">
    <property type="protein sequence ID" value="ALG84183.1"/>
    <property type="molecule type" value="Genomic_DNA"/>
</dbReference>
<reference evidence="6 7" key="2">
    <citation type="journal article" date="2017" name="Int. J. Syst. Evol. Microbiol.">
        <title>Gordonia phthalatica sp. nov., a di-n-butyl phthalate-degrading bacterium isolated from activated sludge.</title>
        <authorList>
            <person name="Jin D."/>
            <person name="Kong X."/>
            <person name="Jia M."/>
            <person name="Yu X."/>
            <person name="Wang X."/>
            <person name="Zhuang X."/>
            <person name="Deng Y."/>
            <person name="Bai Z."/>
        </authorList>
    </citation>
    <scope>NUCLEOTIDE SEQUENCE [LARGE SCALE GENOMIC DNA]</scope>
    <source>
        <strain evidence="6 7">QH-11</strain>
    </source>
</reference>
<dbReference type="KEGG" id="goq:ACH46_06260"/>
<dbReference type="PANTHER" id="PTHR33514">
    <property type="entry name" value="PROTEIN ABCI12, CHLOROPLASTIC"/>
    <property type="match status" value="1"/>
</dbReference>
<evidence type="ECO:0000256" key="5">
    <source>
        <dbReference type="SAM" id="Phobius"/>
    </source>
</evidence>
<evidence type="ECO:0000313" key="6">
    <source>
        <dbReference type="EMBL" id="ALG84183.1"/>
    </source>
</evidence>
<evidence type="ECO:0000256" key="2">
    <source>
        <dbReference type="ARBA" id="ARBA00022692"/>
    </source>
</evidence>
<dbReference type="PATRIC" id="fig|1136941.3.peg.1280"/>
<reference evidence="7" key="1">
    <citation type="submission" date="2015-06" db="EMBL/GenBank/DDBJ databases">
        <title>Complete genome sequence and metabolic analysis of phthalate degradation pathway in Gordonia sp. QH-11.</title>
        <authorList>
            <person name="Jin D."/>
            <person name="Kong X."/>
            <person name="Bai Z."/>
        </authorList>
    </citation>
    <scope>NUCLEOTIDE SEQUENCE [LARGE SCALE GENOMIC DNA]</scope>
    <source>
        <strain evidence="7">QH-11</strain>
    </source>
</reference>
<keyword evidence="2 5" id="KW-0812">Transmembrane</keyword>
<dbReference type="STRING" id="1136941.ACH46_06260"/>
<dbReference type="OrthoDB" id="509049at2"/>
<evidence type="ECO:0000313" key="7">
    <source>
        <dbReference type="Proteomes" id="UP000063789"/>
    </source>
</evidence>
<dbReference type="AlphaFoldDB" id="A0A0N7FUF1"/>
<name>A0A0N7FUF1_9ACTN</name>
<gene>
    <name evidence="6" type="ORF">ACH46_06260</name>
</gene>
<feature type="transmembrane region" description="Helical" evidence="5">
    <location>
        <begin position="66"/>
        <end position="83"/>
    </location>
</feature>
<organism evidence="6 7">
    <name type="scientific">Gordonia phthalatica</name>
    <dbReference type="NCBI Taxonomy" id="1136941"/>
    <lineage>
        <taxon>Bacteria</taxon>
        <taxon>Bacillati</taxon>
        <taxon>Actinomycetota</taxon>
        <taxon>Actinomycetes</taxon>
        <taxon>Mycobacteriales</taxon>
        <taxon>Gordoniaceae</taxon>
        <taxon>Gordonia</taxon>
    </lineage>
</organism>
<keyword evidence="3 5" id="KW-1133">Transmembrane helix</keyword>
<keyword evidence="7" id="KW-1185">Reference proteome</keyword>
<dbReference type="PANTHER" id="PTHR33514:SF13">
    <property type="entry name" value="PROTEIN ABCI12, CHLOROPLASTIC"/>
    <property type="match status" value="1"/>
</dbReference>
<dbReference type="GO" id="GO:0005886">
    <property type="term" value="C:plasma membrane"/>
    <property type="evidence" value="ECO:0007669"/>
    <property type="project" value="TreeGrafter"/>
</dbReference>
<evidence type="ECO:0000256" key="1">
    <source>
        <dbReference type="ARBA" id="ARBA00004141"/>
    </source>
</evidence>
<sequence length="198" mass="20993">MIGVYVPGNSLLHRLPAGLKILLLMASIITVAVVVRTPTAAGIALAATAATFVVAWIPFRAAWAQIRGLLWLLGVLFAFQWIITDLSRAFVVTAILLASAGLAAVVTLTTRTTDMLDAIIGALRPLKRFGVRTDLIAMTFALTIRSIPLIADVLTQVDQARRARGLRAGPRVLLAPTVLAALQTADGFAETLAARGMD</sequence>
<proteinExistence type="predicted"/>
<feature type="transmembrane region" description="Helical" evidence="5">
    <location>
        <begin position="17"/>
        <end position="35"/>
    </location>
</feature>
<evidence type="ECO:0000256" key="4">
    <source>
        <dbReference type="ARBA" id="ARBA00023136"/>
    </source>
</evidence>